<dbReference type="PROSITE" id="PS50234">
    <property type="entry name" value="VWFA"/>
    <property type="match status" value="1"/>
</dbReference>
<gene>
    <name evidence="11" type="ORF">J3998_01200</name>
</gene>
<keyword evidence="7" id="KW-0472">Membrane</keyword>
<organism evidence="11 12">
    <name type="scientific">Thiomicrorhabdus marina</name>
    <dbReference type="NCBI Taxonomy" id="2818442"/>
    <lineage>
        <taxon>Bacteria</taxon>
        <taxon>Pseudomonadati</taxon>
        <taxon>Pseudomonadota</taxon>
        <taxon>Gammaproteobacteria</taxon>
        <taxon>Thiotrichales</taxon>
        <taxon>Piscirickettsiaceae</taxon>
        <taxon>Thiomicrorhabdus</taxon>
    </lineage>
</organism>
<evidence type="ECO:0000259" key="10">
    <source>
        <dbReference type="PROSITE" id="PS50268"/>
    </source>
</evidence>
<evidence type="ECO:0000256" key="8">
    <source>
        <dbReference type="SAM" id="MobiDB-lite"/>
    </source>
</evidence>
<reference evidence="11 12" key="1">
    <citation type="submission" date="2021-03" db="EMBL/GenBank/DDBJ databases">
        <title>Thiomicrorhabdus sp.nov.,novel sulfur-oxidizing bacteria isolated from coastal sediment.</title>
        <authorList>
            <person name="Liu X."/>
        </authorList>
    </citation>
    <scope>NUCLEOTIDE SEQUENCE [LARGE SCALE GENOMIC DNA]</scope>
    <source>
        <strain evidence="11 12">6S2-11</strain>
    </source>
</reference>
<evidence type="ECO:0000313" key="12">
    <source>
        <dbReference type="Proteomes" id="UP000664835"/>
    </source>
</evidence>
<comment type="subcellular location">
    <subcellularLocation>
        <location evidence="1">Membrane</location>
    </subcellularLocation>
</comment>
<protein>
    <submittedName>
        <fullName evidence="11">Cadherin domain-containing protein</fullName>
    </submittedName>
</protein>
<dbReference type="InterPro" id="IPR002126">
    <property type="entry name" value="Cadherin-like_dom"/>
</dbReference>
<evidence type="ECO:0000256" key="4">
    <source>
        <dbReference type="ARBA" id="ARBA00022837"/>
    </source>
</evidence>
<dbReference type="InterPro" id="IPR036465">
    <property type="entry name" value="vWFA_dom_sf"/>
</dbReference>
<dbReference type="PANTHER" id="PTHR24025:SF23">
    <property type="entry name" value="NEURAL-CADHERIN"/>
    <property type="match status" value="1"/>
</dbReference>
<dbReference type="SUPFAM" id="SSF49313">
    <property type="entry name" value="Cadherin-like"/>
    <property type="match status" value="1"/>
</dbReference>
<evidence type="ECO:0000256" key="5">
    <source>
        <dbReference type="ARBA" id="ARBA00022889"/>
    </source>
</evidence>
<evidence type="ECO:0000256" key="7">
    <source>
        <dbReference type="ARBA" id="ARBA00023136"/>
    </source>
</evidence>
<dbReference type="RefSeq" id="WP_208146617.1">
    <property type="nucleotide sequence ID" value="NZ_JAGETV010000001.1"/>
</dbReference>
<keyword evidence="5" id="KW-0130">Cell adhesion</keyword>
<dbReference type="Pfam" id="PF00092">
    <property type="entry name" value="VWA"/>
    <property type="match status" value="1"/>
</dbReference>
<dbReference type="Proteomes" id="UP000664835">
    <property type="component" value="Unassembled WGS sequence"/>
</dbReference>
<dbReference type="Gene3D" id="3.40.50.410">
    <property type="entry name" value="von Willebrand factor, type A domain"/>
    <property type="match status" value="1"/>
</dbReference>
<evidence type="ECO:0000256" key="3">
    <source>
        <dbReference type="ARBA" id="ARBA00022737"/>
    </source>
</evidence>
<dbReference type="SUPFAM" id="SSF53300">
    <property type="entry name" value="vWA-like"/>
    <property type="match status" value="1"/>
</dbReference>
<evidence type="ECO:0000259" key="9">
    <source>
        <dbReference type="PROSITE" id="PS50234"/>
    </source>
</evidence>
<keyword evidence="3" id="KW-0677">Repeat</keyword>
<keyword evidence="4" id="KW-0106">Calcium</keyword>
<evidence type="ECO:0000313" key="11">
    <source>
        <dbReference type="EMBL" id="MBO1926177.1"/>
    </source>
</evidence>
<dbReference type="InterPro" id="IPR050971">
    <property type="entry name" value="Cadherin-domain_protein"/>
</dbReference>
<dbReference type="InterPro" id="IPR015919">
    <property type="entry name" value="Cadherin-like_sf"/>
</dbReference>
<feature type="non-terminal residue" evidence="11">
    <location>
        <position position="1"/>
    </location>
</feature>
<evidence type="ECO:0000256" key="2">
    <source>
        <dbReference type="ARBA" id="ARBA00022692"/>
    </source>
</evidence>
<dbReference type="Pfam" id="PF00028">
    <property type="entry name" value="Cadherin"/>
    <property type="match status" value="1"/>
</dbReference>
<comment type="caution">
    <text evidence="11">The sequence shown here is derived from an EMBL/GenBank/DDBJ whole genome shotgun (WGS) entry which is preliminary data.</text>
</comment>
<feature type="domain" description="VWFA" evidence="9">
    <location>
        <begin position="577"/>
        <end position="785"/>
    </location>
</feature>
<feature type="region of interest" description="Disordered" evidence="8">
    <location>
        <begin position="1236"/>
        <end position="1296"/>
    </location>
</feature>
<proteinExistence type="predicted"/>
<evidence type="ECO:0000256" key="1">
    <source>
        <dbReference type="ARBA" id="ARBA00004370"/>
    </source>
</evidence>
<dbReference type="CDD" id="cd00198">
    <property type="entry name" value="vWFA"/>
    <property type="match status" value="1"/>
</dbReference>
<keyword evidence="6" id="KW-1133">Transmembrane helix</keyword>
<dbReference type="CDD" id="cd11304">
    <property type="entry name" value="Cadherin_repeat"/>
    <property type="match status" value="1"/>
</dbReference>
<keyword evidence="2" id="KW-0812">Transmembrane</keyword>
<dbReference type="InterPro" id="IPR002035">
    <property type="entry name" value="VWF_A"/>
</dbReference>
<accession>A0ABS3Q1I2</accession>
<dbReference type="Gene3D" id="2.60.40.60">
    <property type="entry name" value="Cadherins"/>
    <property type="match status" value="1"/>
</dbReference>
<dbReference type="PANTHER" id="PTHR24025">
    <property type="entry name" value="DESMOGLEIN FAMILY MEMBER"/>
    <property type="match status" value="1"/>
</dbReference>
<sequence>DFSADEGTTSGTVVGTVSASDADNDANKVYSIEGGNEAGLFSIDAATGAISVTQDIDDAQLGDYSLTVKVDDLEGGTDLATVNISLDNVNDNPVIGEGQLATVSEANLVDGSSPDSNALIDSTGNYISVSDSDGGDDIFVNGTKVYDAETGLTGTLVDTTNGTGELLFTAFSGGELQYTYTLKDNVLENDVASHTDSVTVSTSESSFTPVVINIATIGDDAPSVTPVSFGTIEDGNSVSSISLAQVFGADGSGDVDFSSSINGMSVVSDGDQVYFNGQELTWSLDLNGDVLTAVTADNQTAITITLDQSSGSYSIDVADGTFYLAGDEITFDIGGLSGSSADAYAIGTDGIDILITSANSSGAVSTNTSGAGGVGYVGAASQWVDGSSGESVTFSFYDSLASSGPLTGQAAIDNALTDANIAGVNTFSVSVNTQSGNATTLTLDFIAVDGTQGTLDVAVGSNGPGTPYTISVDTADISWDSGSDLAIASVTFNADGVDFRVGGDFSLTEISPSDINLSVPVDITDADNDSSGGSLTGTITSDGVEATAIAADTAPMAVDDVISIAESVSQTVTTGSDLVLMIDHSASVSSSQMATLKSSIEGLFNSGAVHSVFITSFAKDGTFHDSGENGGWYTNLTDAMTAINSITTTGSDSYGTDYDAALKTVTDNFVAPPSGGGKLVSMFISDGSPNENNGTGSNGIIESDTGVGGVGEETAWIDFLSSNGFDDSFAVGYGGLSGSGVGHLEPIAWSSGETASTYDATDIYASDFDTNDAADDSNVIILGDISDLALTLTSVITPTPNQVSGNLLGNDSDGGDGWGTPELVSVTHGASTYTFVDAADSHTFTTNAGSFTVSGDGSYTFTALNDVTADMSDTLSYLVQDADGSQATANVNLTTTDVAVVPPTTVTKTFDGNSVELVDSHDSGLHSISYQLNGIATEANIDISSYNASNHNGQIELYKDGAKVADFDLDSYSYSSGSASITVTESGGFDEIRVINTDNDKDFRVEDVSAEVVVDSSPLLNGTLVDGIVEGIAYSTSSGLTGFTDENGGFSYYQGDQITFSIGNVVLGSFGSTALSDGHVFLQEIAGTSLQDVNDEYVENMAVLLQTIDSNANAYDGIVISPEMHEQFSDDSFDLSTISGDQLAQILVENGLTPISEDSAMQHVQDMIVDYTDMDDSDFDMRIVDAESDDGILDYEGFDFDMTDVSAEDTINVQIQDLVDTENSGAVDLSSEVEELETPEESAQDLLAQSDQGDSAPNAPETAPDKVMESDASSSMDATTKEIIDNLVDGNGGENI</sequence>
<keyword evidence="12" id="KW-1185">Reference proteome</keyword>
<dbReference type="SMART" id="SM00112">
    <property type="entry name" value="CA"/>
    <property type="match status" value="1"/>
</dbReference>
<feature type="domain" description="Cadherin" evidence="10">
    <location>
        <begin position="6"/>
        <end position="95"/>
    </location>
</feature>
<dbReference type="EMBL" id="JAGETV010000001">
    <property type="protein sequence ID" value="MBO1926177.1"/>
    <property type="molecule type" value="Genomic_DNA"/>
</dbReference>
<name>A0ABS3Q1I2_9GAMM</name>
<evidence type="ECO:0000256" key="6">
    <source>
        <dbReference type="ARBA" id="ARBA00022989"/>
    </source>
</evidence>
<dbReference type="PROSITE" id="PS50268">
    <property type="entry name" value="CADHERIN_2"/>
    <property type="match status" value="1"/>
</dbReference>